<dbReference type="Gene3D" id="2.40.50.140">
    <property type="entry name" value="Nucleic acid-binding proteins"/>
    <property type="match status" value="1"/>
</dbReference>
<feature type="compositionally biased region" description="Low complexity" evidence="3">
    <location>
        <begin position="1107"/>
        <end position="1118"/>
    </location>
</feature>
<proteinExistence type="inferred from homology"/>
<comment type="caution">
    <text evidence="4">The sequence shown here is derived from an EMBL/GenBank/DDBJ whole genome shotgun (WGS) entry which is preliminary data.</text>
</comment>
<dbReference type="GO" id="GO:0003746">
    <property type="term" value="F:translation elongation factor activity"/>
    <property type="evidence" value="ECO:0007669"/>
    <property type="project" value="InterPro"/>
</dbReference>
<dbReference type="InterPro" id="IPR008991">
    <property type="entry name" value="Translation_prot_SH3-like_sf"/>
</dbReference>
<dbReference type="InterPro" id="IPR037318">
    <property type="entry name" value="Hex1_S1"/>
</dbReference>
<evidence type="ECO:0000313" key="4">
    <source>
        <dbReference type="EMBL" id="OOQ91272.1"/>
    </source>
</evidence>
<evidence type="ECO:0000256" key="2">
    <source>
        <dbReference type="ARBA" id="ARBA00061629"/>
    </source>
</evidence>
<feature type="compositionally biased region" description="Basic and acidic residues" evidence="3">
    <location>
        <begin position="798"/>
        <end position="809"/>
    </location>
</feature>
<organism evidence="4">
    <name type="scientific">Penicillium brasilianum</name>
    <dbReference type="NCBI Taxonomy" id="104259"/>
    <lineage>
        <taxon>Eukaryota</taxon>
        <taxon>Fungi</taxon>
        <taxon>Dikarya</taxon>
        <taxon>Ascomycota</taxon>
        <taxon>Pezizomycotina</taxon>
        <taxon>Eurotiomycetes</taxon>
        <taxon>Eurotiomycetidae</taxon>
        <taxon>Eurotiales</taxon>
        <taxon>Aspergillaceae</taxon>
        <taxon>Penicillium</taxon>
    </lineage>
</organism>
<gene>
    <name evidence="4" type="ORF">PEBR_01661</name>
</gene>
<comment type="subcellular location">
    <subcellularLocation>
        <location evidence="1">Cell septum</location>
    </subcellularLocation>
</comment>
<dbReference type="Gene3D" id="2.30.30.30">
    <property type="match status" value="1"/>
</dbReference>
<dbReference type="GO" id="GO:0045901">
    <property type="term" value="P:positive regulation of translational elongation"/>
    <property type="evidence" value="ECO:0007669"/>
    <property type="project" value="InterPro"/>
</dbReference>
<dbReference type="FunFam" id="2.30.30.30:FF:000033">
    <property type="entry name" value="Woronin body major protein HEX1"/>
    <property type="match status" value="1"/>
</dbReference>
<feature type="compositionally biased region" description="Low complexity" evidence="3">
    <location>
        <begin position="159"/>
        <end position="170"/>
    </location>
</feature>
<feature type="compositionally biased region" description="Basic residues" evidence="3">
    <location>
        <begin position="1237"/>
        <end position="1247"/>
    </location>
</feature>
<dbReference type="SUPFAM" id="SSF50104">
    <property type="entry name" value="Translation proteins SH3-like domain"/>
    <property type="match status" value="1"/>
</dbReference>
<dbReference type="GO" id="GO:0140266">
    <property type="term" value="C:Woronin body"/>
    <property type="evidence" value="ECO:0007669"/>
    <property type="project" value="UniProtKB-ARBA"/>
</dbReference>
<feature type="compositionally biased region" description="Low complexity" evidence="3">
    <location>
        <begin position="942"/>
        <end position="960"/>
    </location>
</feature>
<feature type="region of interest" description="Disordered" evidence="3">
    <location>
        <begin position="729"/>
        <end position="1355"/>
    </location>
</feature>
<feature type="compositionally biased region" description="Low complexity" evidence="3">
    <location>
        <begin position="21"/>
        <end position="30"/>
    </location>
</feature>
<dbReference type="Proteomes" id="UP000190744">
    <property type="component" value="Unassembled WGS sequence"/>
</dbReference>
<feature type="compositionally biased region" description="Polar residues" evidence="3">
    <location>
        <begin position="869"/>
        <end position="883"/>
    </location>
</feature>
<feature type="region of interest" description="Disordered" evidence="3">
    <location>
        <begin position="1"/>
        <end position="205"/>
    </location>
</feature>
<reference evidence="4" key="1">
    <citation type="submission" date="2015-09" db="EMBL/GenBank/DDBJ databases">
        <authorList>
            <person name="Jackson K.R."/>
            <person name="Lunt B.L."/>
            <person name="Fisher J.N.B."/>
            <person name="Gardner A.V."/>
            <person name="Bailey M.E."/>
            <person name="Deus L.M."/>
            <person name="Earl A.S."/>
            <person name="Gibby P.D."/>
            <person name="Hartmann K.A."/>
            <person name="Liu J.E."/>
            <person name="Manci A.M."/>
            <person name="Nielsen D.A."/>
            <person name="Solomon M.B."/>
            <person name="Breakwell D.P."/>
            <person name="Burnett S.H."/>
            <person name="Grose J.H."/>
        </authorList>
    </citation>
    <scope>NUCLEOTIDE SEQUENCE [LARGE SCALE GENOMIC DNA]</scope>
    <source>
        <strain evidence="4">LaBioMMi 136</strain>
    </source>
</reference>
<feature type="compositionally biased region" description="Polar residues" evidence="3">
    <location>
        <begin position="1270"/>
        <end position="1283"/>
    </location>
</feature>
<feature type="compositionally biased region" description="Low complexity" evidence="3">
    <location>
        <begin position="596"/>
        <end position="605"/>
    </location>
</feature>
<feature type="region of interest" description="Disordered" evidence="3">
    <location>
        <begin position="290"/>
        <end position="502"/>
    </location>
</feature>
<feature type="compositionally biased region" description="Polar residues" evidence="3">
    <location>
        <begin position="1223"/>
        <end position="1235"/>
    </location>
</feature>
<feature type="region of interest" description="Disordered" evidence="3">
    <location>
        <begin position="647"/>
        <end position="678"/>
    </location>
</feature>
<feature type="compositionally biased region" description="Polar residues" evidence="3">
    <location>
        <begin position="246"/>
        <end position="260"/>
    </location>
</feature>
<evidence type="ECO:0008006" key="5">
    <source>
        <dbReference type="Google" id="ProtNLM"/>
    </source>
</evidence>
<protein>
    <recommendedName>
        <fullName evidence="5">Woronin body major protein</fullName>
    </recommendedName>
</protein>
<feature type="compositionally biased region" description="Polar residues" evidence="3">
    <location>
        <begin position="55"/>
        <end position="107"/>
    </location>
</feature>
<feature type="compositionally biased region" description="Polar residues" evidence="3">
    <location>
        <begin position="971"/>
        <end position="981"/>
    </location>
</feature>
<feature type="compositionally biased region" description="Polar residues" evidence="3">
    <location>
        <begin position="364"/>
        <end position="377"/>
    </location>
</feature>
<evidence type="ECO:0000256" key="1">
    <source>
        <dbReference type="ARBA" id="ARBA00004431"/>
    </source>
</evidence>
<feature type="compositionally biased region" description="Basic and acidic residues" evidence="3">
    <location>
        <begin position="1400"/>
        <end position="1411"/>
    </location>
</feature>
<feature type="region of interest" description="Disordered" evidence="3">
    <location>
        <begin position="1400"/>
        <end position="1421"/>
    </location>
</feature>
<dbReference type="GO" id="GO:0030428">
    <property type="term" value="C:cell septum"/>
    <property type="evidence" value="ECO:0007669"/>
    <property type="project" value="UniProtKB-SubCell"/>
</dbReference>
<dbReference type="CDD" id="cd04469">
    <property type="entry name" value="S1_Hex1"/>
    <property type="match status" value="1"/>
</dbReference>
<feature type="compositionally biased region" description="Basic and acidic residues" evidence="3">
    <location>
        <begin position="1253"/>
        <end position="1263"/>
    </location>
</feature>
<comment type="similarity">
    <text evidence="2">Belongs to the eIF-5A family. Hex1 subfamily.</text>
</comment>
<accession>A0A1S9S0M2</accession>
<name>A0A1S9S0M2_PENBI</name>
<feature type="compositionally biased region" description="Polar residues" evidence="3">
    <location>
        <begin position="405"/>
        <end position="421"/>
    </location>
</feature>
<feature type="region of interest" description="Disordered" evidence="3">
    <location>
        <begin position="514"/>
        <end position="613"/>
    </location>
</feature>
<feature type="region of interest" description="Disordered" evidence="3">
    <location>
        <begin position="235"/>
        <end position="276"/>
    </location>
</feature>
<dbReference type="InterPro" id="IPR012340">
    <property type="entry name" value="NA-bd_OB-fold"/>
</dbReference>
<dbReference type="GO" id="GO:0003723">
    <property type="term" value="F:RNA binding"/>
    <property type="evidence" value="ECO:0007669"/>
    <property type="project" value="InterPro"/>
</dbReference>
<feature type="compositionally biased region" description="Polar residues" evidence="3">
    <location>
        <begin position="667"/>
        <end position="678"/>
    </location>
</feature>
<feature type="compositionally biased region" description="Polar residues" evidence="3">
    <location>
        <begin position="290"/>
        <end position="299"/>
    </location>
</feature>
<dbReference type="EMBL" id="LJBN01000013">
    <property type="protein sequence ID" value="OOQ91272.1"/>
    <property type="molecule type" value="Genomic_DNA"/>
</dbReference>
<feature type="compositionally biased region" description="Polar residues" evidence="3">
    <location>
        <begin position="733"/>
        <end position="744"/>
    </location>
</feature>
<feature type="compositionally biased region" description="Low complexity" evidence="3">
    <location>
        <begin position="39"/>
        <end position="52"/>
    </location>
</feature>
<dbReference type="PANTHER" id="PTHR11673">
    <property type="entry name" value="TRANSLATION INITIATION FACTOR 5A FAMILY MEMBER"/>
    <property type="match status" value="1"/>
</dbReference>
<sequence length="1805" mass="195465">MFSRRKRSRSTSHRQPLSGPASQSAQSAASHAFLKSQPSSNSLSSAAAAAALRNLTPTPTPVENVQTKRMVQRRASTQSPTHLQTGRRSASVNGPLRRSNSSSSMTARTFREPSPHRPSTSSGPGDRRHVPVDVPPLPSLPSKFTPQNGPGRRAVSMEPSMRSPPASPRRSGLHAGVDQGQAGSPGGKRIASLGTVPETDRPCSRNSVNFSYPMGSRPISPTSPVENRPVNLDVASVRESPDEGSAMQQPVSERSGNLRTRTPVAGNTEEKSTAKAAGTAAGIAFAAAALSQQKNSPRTDASHAKAELAEQGAPAPSSQEQRIDRSAPLVDSGSSSEQPSGRPGLDRWPSTVLEENEPKEEGDTSVSTSQPTGNRLPSASPAVDHREAVTTPQPSPQPSPKASRDTTPQQDAQLRQSSSPGRSARFAKWLSVTAAGDQVHEPPPRSVSPVKSALKHPRGNSLSPDRKVSIGGRVVQPPSEISDGTSVASDEGSRIGMKKRPVKVSFDDEAEVVGVAASPPTSPEEYVPESPPRKGKSRMSWLGVGKKRGSPLDFMTGDDDFDEVMRPRPALPSFGSVRGHRDGGHPAPAIPEFSDNESTSSSDNDIVAPGSSFSNDHVLGGMLPNISQKGPAYPHRVTTLEQLSVTGDTSLHQQKPAREAKDGVALDSTTDKSAFSSADVNVNLPVPAIAVEPATPPVDSDRPTFEQRSSLECYIPGGFPASLSDRNLKGTASGPTLDQSTVQPIASAVPHVDDVDTEGESGDSVYSDAAEDMDGDGFGSINAIVDSGPIPRSPEPTSHSRDATPKAVDRVSAIDSHSQGVTYQAREDPRSITPTQDSINREISESPITPSANRGFESAYPPLPLKSKPQASSHNGTIRSTVNKQDRPTSFAPRADSDLRGFNAVSTNTGNGKPRPVSLGAGFQMKKSHGAGLPDSLRHTTSNGSDSSSSFKRASSSTRSDGPISMRRTMRGSSPQPQLSSFPGRADSSDDRRPLSSGSGAGSMRKTLRSPAGGNERYSFFSTNNKASRAKFTKAPPKPMRSSRFVDSDGEDDEVAAQGFRSRFADSSDEDEPGSNAMRPVRGIPRRQGIHDGDSTDLDDSSEGERQVQAAAVAARRPNPAPPGSRDKTNPNMSGFAAVAKQRGMTQRELEEFIMQPPRGRKPGLLTRLGLKKSKNSDHRIRKADVESPSRRDTPLERSRLERDQLRGEPFMNGANGDGGVVTTVTADPPESTSPRKLGRRLSKRHTTGGEHWPLRTEPRTETPEPIPEQSQSLPASPLQTNKVGPPVTNAERNGSVSVNGEAAGPIPTIQEEPEPPQAGQAGSEINDARSDITSTTAEQPGPSARDVFERHSRKDAPKSVNLDFDARVPIPFSVFPSSYRSDAVSETTQTRVEGEVQLDHTSRVEREDTRTSAPLPDPRVYGKEEVDFRITREDRTATTNANFAPRYESHETRNYAAEVDLTRERYPNYRESSVRFEERPQVYDQAVENQLDITEREYRRRTSPTYEVDVSYDRRYQEPSNSYDYQPTQAVDVSYDRSYQPQPASAYRGQEYSRREVELQQPSTSYYSAPKTEVKVETTTVRNVTPKSRKMGYYDDEGHYHSFRRGVERAADRVLHPFSHHDREEVVASDERGPARFSDGVREEVRIVEPRNRGTPGESVPIPCHFVRIGDILILQGRPCQVIRISVSPQTGQHRYLGVDLFTRQLQEESSFVSNPSPSVVVQTMLGPVYKTYRILDLRDDGKLVAMTETGDVKQGLPVITQGSLFKRIRDAFADGRGSVRALVINDGGRELVVDFKVIHGSRL</sequence>
<dbReference type="InterPro" id="IPR001884">
    <property type="entry name" value="IF5A-like"/>
</dbReference>
<dbReference type="GO" id="GO:0043022">
    <property type="term" value="F:ribosome binding"/>
    <property type="evidence" value="ECO:0007669"/>
    <property type="project" value="InterPro"/>
</dbReference>
<feature type="compositionally biased region" description="Basic residues" evidence="3">
    <location>
        <begin position="1"/>
        <end position="12"/>
    </location>
</feature>
<dbReference type="SUPFAM" id="SSF50249">
    <property type="entry name" value="Nucleic acid-binding proteins"/>
    <property type="match status" value="1"/>
</dbReference>
<dbReference type="InterPro" id="IPR014722">
    <property type="entry name" value="Rib_uL2_dom2"/>
</dbReference>
<feature type="compositionally biased region" description="Basic and acidic residues" evidence="3">
    <location>
        <begin position="1175"/>
        <end position="1207"/>
    </location>
</feature>
<evidence type="ECO:0000256" key="3">
    <source>
        <dbReference type="SAM" id="MobiDB-lite"/>
    </source>
</evidence>